<feature type="transmembrane region" description="Helical" evidence="2">
    <location>
        <begin position="75"/>
        <end position="93"/>
    </location>
</feature>
<name>A0ABD5EP88_9ACTN</name>
<feature type="transmembrane region" description="Helical" evidence="2">
    <location>
        <begin position="40"/>
        <end position="63"/>
    </location>
</feature>
<keyword evidence="2" id="KW-0472">Membrane</keyword>
<keyword evidence="4" id="KW-1185">Reference proteome</keyword>
<accession>A0ABD5EP88</accession>
<gene>
    <name evidence="3" type="ORF">RM877_17365</name>
</gene>
<reference evidence="4" key="1">
    <citation type="submission" date="2023-07" db="EMBL/GenBank/DDBJ databases">
        <title>30 novel species of actinomycetes from the DSMZ collection.</title>
        <authorList>
            <person name="Nouioui I."/>
        </authorList>
    </citation>
    <scope>NUCLEOTIDE SEQUENCE [LARGE SCALE GENOMIC DNA]</scope>
    <source>
        <strain evidence="4">DSM 41981</strain>
    </source>
</reference>
<proteinExistence type="predicted"/>
<protein>
    <recommendedName>
        <fullName evidence="5">DUF3040 domain-containing protein</fullName>
    </recommendedName>
</protein>
<organism evidence="3 4">
    <name type="scientific">Streptomyces doudnae</name>
    <dbReference type="NCBI Taxonomy" id="3075536"/>
    <lineage>
        <taxon>Bacteria</taxon>
        <taxon>Bacillati</taxon>
        <taxon>Actinomycetota</taxon>
        <taxon>Actinomycetes</taxon>
        <taxon>Kitasatosporales</taxon>
        <taxon>Streptomycetaceae</taxon>
        <taxon>Streptomyces</taxon>
    </lineage>
</organism>
<dbReference type="EMBL" id="JAVRES010000007">
    <property type="protein sequence ID" value="MDT0436453.1"/>
    <property type="molecule type" value="Genomic_DNA"/>
</dbReference>
<evidence type="ECO:0000313" key="4">
    <source>
        <dbReference type="Proteomes" id="UP001183535"/>
    </source>
</evidence>
<dbReference type="Proteomes" id="UP001183535">
    <property type="component" value="Unassembled WGS sequence"/>
</dbReference>
<sequence>MAQAIQDPSTSQNLIAIERARTANTLQLEAARDRTMLRRLALLGAIGIVALVIAVLCIGFVVAKAASLKLSIPTPGATTSVSVVGAGLVALMAKWGRTRYLTRRGAGRPSGANSPANREEEDQDPGVTP</sequence>
<dbReference type="AlphaFoldDB" id="A0ABD5EP88"/>
<keyword evidence="2" id="KW-0812">Transmembrane</keyword>
<keyword evidence="2" id="KW-1133">Transmembrane helix</keyword>
<feature type="region of interest" description="Disordered" evidence="1">
    <location>
        <begin position="102"/>
        <end position="129"/>
    </location>
</feature>
<feature type="compositionally biased region" description="Acidic residues" evidence="1">
    <location>
        <begin position="119"/>
        <end position="129"/>
    </location>
</feature>
<comment type="caution">
    <text evidence="3">The sequence shown here is derived from an EMBL/GenBank/DDBJ whole genome shotgun (WGS) entry which is preliminary data.</text>
</comment>
<evidence type="ECO:0000313" key="3">
    <source>
        <dbReference type="EMBL" id="MDT0436453.1"/>
    </source>
</evidence>
<dbReference type="RefSeq" id="WP_141721692.1">
    <property type="nucleotide sequence ID" value="NZ_JAVRES010000007.1"/>
</dbReference>
<evidence type="ECO:0008006" key="5">
    <source>
        <dbReference type="Google" id="ProtNLM"/>
    </source>
</evidence>
<evidence type="ECO:0000256" key="1">
    <source>
        <dbReference type="SAM" id="MobiDB-lite"/>
    </source>
</evidence>
<evidence type="ECO:0000256" key="2">
    <source>
        <dbReference type="SAM" id="Phobius"/>
    </source>
</evidence>